<sequence length="57" mass="5819">MKSTPDGGARSAALAELLRSGCAINSGALRHFCTIERTVPVIAASESLSMIGARAAM</sequence>
<dbReference type="RefSeq" id="WP_246339775.1">
    <property type="nucleotide sequence ID" value="NZ_JACICD010000001.1"/>
</dbReference>
<comment type="caution">
    <text evidence="1">The sequence shown here is derived from an EMBL/GenBank/DDBJ whole genome shotgun (WGS) entry which is preliminary data.</text>
</comment>
<evidence type="ECO:0000313" key="2">
    <source>
        <dbReference type="Proteomes" id="UP000533469"/>
    </source>
</evidence>
<evidence type="ECO:0000313" key="1">
    <source>
        <dbReference type="EMBL" id="MBB3769996.1"/>
    </source>
</evidence>
<organism evidence="1 2">
    <name type="scientific">Ancylobacter tetraedralis</name>
    <dbReference type="NCBI Taxonomy" id="217068"/>
    <lineage>
        <taxon>Bacteria</taxon>
        <taxon>Pseudomonadati</taxon>
        <taxon>Pseudomonadota</taxon>
        <taxon>Alphaproteobacteria</taxon>
        <taxon>Hyphomicrobiales</taxon>
        <taxon>Xanthobacteraceae</taxon>
        <taxon>Ancylobacter</taxon>
    </lineage>
</organism>
<dbReference type="AlphaFoldDB" id="A0A839Z6K9"/>
<gene>
    <name evidence="1" type="ORF">FHS55_000582</name>
</gene>
<accession>A0A839Z6K9</accession>
<keyword evidence="2" id="KW-1185">Reference proteome</keyword>
<protein>
    <submittedName>
        <fullName evidence="1">Uncharacterized protein</fullName>
    </submittedName>
</protein>
<dbReference type="EMBL" id="JACICD010000001">
    <property type="protein sequence ID" value="MBB3769996.1"/>
    <property type="molecule type" value="Genomic_DNA"/>
</dbReference>
<proteinExistence type="predicted"/>
<reference evidence="1 2" key="1">
    <citation type="submission" date="2020-08" db="EMBL/GenBank/DDBJ databases">
        <title>Genomic Encyclopedia of Type Strains, Phase IV (KMG-IV): sequencing the most valuable type-strain genomes for metagenomic binning, comparative biology and taxonomic classification.</title>
        <authorList>
            <person name="Goeker M."/>
        </authorList>
    </citation>
    <scope>NUCLEOTIDE SEQUENCE [LARGE SCALE GENOMIC DNA]</scope>
    <source>
        <strain evidence="1 2">DSM 5895</strain>
    </source>
</reference>
<name>A0A839Z6K9_9HYPH</name>
<dbReference type="Proteomes" id="UP000533469">
    <property type="component" value="Unassembled WGS sequence"/>
</dbReference>